<name>A0A4P6JI93_KTERU</name>
<dbReference type="RefSeq" id="WP_129885373.1">
    <property type="nucleotide sequence ID" value="NZ_CP035758.1"/>
</dbReference>
<reference evidence="1 2" key="1">
    <citation type="submission" date="2019-01" db="EMBL/GenBank/DDBJ databases">
        <title>Ktedonosporobacter rubrisoli SCAWS-G2.</title>
        <authorList>
            <person name="Huang Y."/>
            <person name="Yan B."/>
        </authorList>
    </citation>
    <scope>NUCLEOTIDE SEQUENCE [LARGE SCALE GENOMIC DNA]</scope>
    <source>
        <strain evidence="1 2">SCAWS-G2</strain>
    </source>
</reference>
<dbReference type="AlphaFoldDB" id="A0A4P6JI93"/>
<accession>A0A4P6JI93</accession>
<dbReference type="Proteomes" id="UP000290365">
    <property type="component" value="Chromosome"/>
</dbReference>
<sequence length="76" mass="8711">MTRYRVRADKRLLYRGKRAERAYKVFFKAAREPAYSQANIVLLVNGQLQAKLFPRPVIVSQLPASDPYGSQDANIQ</sequence>
<gene>
    <name evidence="1" type="ORF">EPA93_01700</name>
</gene>
<proteinExistence type="predicted"/>
<dbReference type="OrthoDB" id="173391at2"/>
<keyword evidence="2" id="KW-1185">Reference proteome</keyword>
<protein>
    <submittedName>
        <fullName evidence="1">Uncharacterized protein</fullName>
    </submittedName>
</protein>
<dbReference type="EMBL" id="CP035758">
    <property type="protein sequence ID" value="QBD74774.1"/>
    <property type="molecule type" value="Genomic_DNA"/>
</dbReference>
<evidence type="ECO:0000313" key="2">
    <source>
        <dbReference type="Proteomes" id="UP000290365"/>
    </source>
</evidence>
<evidence type="ECO:0000313" key="1">
    <source>
        <dbReference type="EMBL" id="QBD74774.1"/>
    </source>
</evidence>
<organism evidence="1 2">
    <name type="scientific">Ktedonosporobacter rubrisoli</name>
    <dbReference type="NCBI Taxonomy" id="2509675"/>
    <lineage>
        <taxon>Bacteria</taxon>
        <taxon>Bacillati</taxon>
        <taxon>Chloroflexota</taxon>
        <taxon>Ktedonobacteria</taxon>
        <taxon>Ktedonobacterales</taxon>
        <taxon>Ktedonosporobacteraceae</taxon>
        <taxon>Ktedonosporobacter</taxon>
    </lineage>
</organism>
<dbReference type="KEGG" id="kbs:EPA93_01700"/>